<evidence type="ECO:0000313" key="2">
    <source>
        <dbReference type="Proteomes" id="UP000236291"/>
    </source>
</evidence>
<reference evidence="1 2" key="1">
    <citation type="journal article" date="2014" name="Am. J. Bot.">
        <title>Genome assembly and annotation for red clover (Trifolium pratense; Fabaceae).</title>
        <authorList>
            <person name="Istvanek J."/>
            <person name="Jaros M."/>
            <person name="Krenek A."/>
            <person name="Repkova J."/>
        </authorList>
    </citation>
    <scope>NUCLEOTIDE SEQUENCE [LARGE SCALE GENOMIC DNA]</scope>
    <source>
        <strain evidence="2">cv. Tatra</strain>
        <tissue evidence="1">Young leaves</tissue>
    </source>
</reference>
<protein>
    <submittedName>
        <fullName evidence="1">Uncharacterized protein</fullName>
    </submittedName>
</protein>
<gene>
    <name evidence="1" type="ORF">L195_g036589</name>
</gene>
<comment type="caution">
    <text evidence="1">The sequence shown here is derived from an EMBL/GenBank/DDBJ whole genome shotgun (WGS) entry which is preliminary data.</text>
</comment>
<proteinExistence type="predicted"/>
<name>A0A2K3LPV9_TRIPR</name>
<organism evidence="1 2">
    <name type="scientific">Trifolium pratense</name>
    <name type="common">Red clover</name>
    <dbReference type="NCBI Taxonomy" id="57577"/>
    <lineage>
        <taxon>Eukaryota</taxon>
        <taxon>Viridiplantae</taxon>
        <taxon>Streptophyta</taxon>
        <taxon>Embryophyta</taxon>
        <taxon>Tracheophyta</taxon>
        <taxon>Spermatophyta</taxon>
        <taxon>Magnoliopsida</taxon>
        <taxon>eudicotyledons</taxon>
        <taxon>Gunneridae</taxon>
        <taxon>Pentapetalae</taxon>
        <taxon>rosids</taxon>
        <taxon>fabids</taxon>
        <taxon>Fabales</taxon>
        <taxon>Fabaceae</taxon>
        <taxon>Papilionoideae</taxon>
        <taxon>50 kb inversion clade</taxon>
        <taxon>NPAAA clade</taxon>
        <taxon>Hologalegina</taxon>
        <taxon>IRL clade</taxon>
        <taxon>Trifolieae</taxon>
        <taxon>Trifolium</taxon>
    </lineage>
</organism>
<dbReference type="Proteomes" id="UP000236291">
    <property type="component" value="Unassembled WGS sequence"/>
</dbReference>
<sequence>MLTPREWVGYISLDRSLVGRTPLSERFRHIFNLTENQSITVADMFSLWWEAGGEAWAQRVLMCGSGSLMLFELKNLFGTNNSLEGVDSCLETLVRQHFLPPLVVSPALDQNVFVGLSKSFRPYLLIHRAVFEHTLLFATHLTLMCLGYVEQQKSNFSEAKSCPYLNCWTTSNSIPIDG</sequence>
<accession>A0A2K3LPV9</accession>
<dbReference type="AlphaFoldDB" id="A0A2K3LPV9"/>
<evidence type="ECO:0000313" key="1">
    <source>
        <dbReference type="EMBL" id="PNX80585.1"/>
    </source>
</evidence>
<dbReference type="EMBL" id="ASHM01038220">
    <property type="protein sequence ID" value="PNX80585.1"/>
    <property type="molecule type" value="Genomic_DNA"/>
</dbReference>
<reference evidence="1 2" key="2">
    <citation type="journal article" date="2017" name="Front. Plant Sci.">
        <title>Gene Classification and Mining of Molecular Markers Useful in Red Clover (Trifolium pratense) Breeding.</title>
        <authorList>
            <person name="Istvanek J."/>
            <person name="Dluhosova J."/>
            <person name="Dluhos P."/>
            <person name="Patkova L."/>
            <person name="Nedelnik J."/>
            <person name="Repkova J."/>
        </authorList>
    </citation>
    <scope>NUCLEOTIDE SEQUENCE [LARGE SCALE GENOMIC DNA]</scope>
    <source>
        <strain evidence="2">cv. Tatra</strain>
        <tissue evidence="1">Young leaves</tissue>
    </source>
</reference>